<evidence type="ECO:0000256" key="2">
    <source>
        <dbReference type="SAM" id="SignalP"/>
    </source>
</evidence>
<organism evidence="3 4">
    <name type="scientific">Streptomyces syringium</name>
    <dbReference type="NCBI Taxonomy" id="76729"/>
    <lineage>
        <taxon>Bacteria</taxon>
        <taxon>Bacillati</taxon>
        <taxon>Actinomycetota</taxon>
        <taxon>Actinomycetes</taxon>
        <taxon>Kitasatosporales</taxon>
        <taxon>Streptomycetaceae</taxon>
        <taxon>Streptomyces</taxon>
    </lineage>
</organism>
<dbReference type="EMBL" id="JAGIOH010000001">
    <property type="protein sequence ID" value="MBP2406178.1"/>
    <property type="molecule type" value="Genomic_DNA"/>
</dbReference>
<protein>
    <submittedName>
        <fullName evidence="3">Uncharacterized protein</fullName>
    </submittedName>
</protein>
<name>A0ABS4YBK9_9ACTN</name>
<gene>
    <name evidence="3" type="ORF">JO379_005647</name>
</gene>
<keyword evidence="2" id="KW-0732">Signal</keyword>
<sequence length="174" mass="18965">MKRVNRLRLAAAVACVAVIGVVSPPAHGAAEGAPAGARTTDAPPPRACRQGDHKLTIVVTTDKANVADGDRLWDSHHVYMRSSHQDFLITYALAKGPERSNPLDPASAATGRTTYALDECYRTGADIGKHWKKAAAEWKDFNALVTWMRRPHTQVVTLHDGTVRNSLWQPGKVH</sequence>
<comment type="caution">
    <text evidence="3">The sequence shown here is derived from an EMBL/GenBank/DDBJ whole genome shotgun (WGS) entry which is preliminary data.</text>
</comment>
<dbReference type="RefSeq" id="WP_209517586.1">
    <property type="nucleotide sequence ID" value="NZ_JAGIOH010000001.1"/>
</dbReference>
<feature type="signal peptide" evidence="2">
    <location>
        <begin position="1"/>
        <end position="28"/>
    </location>
</feature>
<accession>A0ABS4YBK9</accession>
<feature type="compositionally biased region" description="Low complexity" evidence="1">
    <location>
        <begin position="27"/>
        <end position="37"/>
    </location>
</feature>
<feature type="region of interest" description="Disordered" evidence="1">
    <location>
        <begin position="27"/>
        <end position="46"/>
    </location>
</feature>
<reference evidence="3 4" key="1">
    <citation type="submission" date="2021-03" db="EMBL/GenBank/DDBJ databases">
        <title>Sequencing the genomes of 1000 actinobacteria strains.</title>
        <authorList>
            <person name="Klenk H.-P."/>
        </authorList>
    </citation>
    <scope>NUCLEOTIDE SEQUENCE [LARGE SCALE GENOMIC DNA]</scope>
    <source>
        <strain evidence="3 4">DSM 41480</strain>
    </source>
</reference>
<dbReference type="Proteomes" id="UP001519291">
    <property type="component" value="Unassembled WGS sequence"/>
</dbReference>
<dbReference type="GeneID" id="91572498"/>
<evidence type="ECO:0000313" key="3">
    <source>
        <dbReference type="EMBL" id="MBP2406178.1"/>
    </source>
</evidence>
<keyword evidence="4" id="KW-1185">Reference proteome</keyword>
<evidence type="ECO:0000313" key="4">
    <source>
        <dbReference type="Proteomes" id="UP001519291"/>
    </source>
</evidence>
<feature type="chain" id="PRO_5045486622" evidence="2">
    <location>
        <begin position="29"/>
        <end position="174"/>
    </location>
</feature>
<evidence type="ECO:0000256" key="1">
    <source>
        <dbReference type="SAM" id="MobiDB-lite"/>
    </source>
</evidence>
<proteinExistence type="predicted"/>